<proteinExistence type="inferred from homology"/>
<feature type="compositionally biased region" description="Polar residues" evidence="7">
    <location>
        <begin position="56"/>
        <end position="78"/>
    </location>
</feature>
<reference evidence="9" key="1">
    <citation type="submission" date="2020-02" db="EMBL/GenBank/DDBJ databases">
        <authorList>
            <person name="Palmer J.M."/>
        </authorList>
    </citation>
    <scope>NUCLEOTIDE SEQUENCE</scope>
    <source>
        <strain evidence="9">EPUS1.4</strain>
        <tissue evidence="9">Thallus</tissue>
    </source>
</reference>
<keyword evidence="2" id="KW-0689">Ribosomal protein</keyword>
<dbReference type="GO" id="GO:0006412">
    <property type="term" value="P:translation"/>
    <property type="evidence" value="ECO:0007669"/>
    <property type="project" value="InterPro"/>
</dbReference>
<evidence type="ECO:0000256" key="5">
    <source>
        <dbReference type="ARBA" id="ARBA00042916"/>
    </source>
</evidence>
<sequence length="302" mass="34427">MSGPRSLRAAFEACQPLRKPSPCSKIPSSYRSFYTSCASLLAEPSPSPSEKPSDSYDLQSPIETPQTQSTTRTSVNEQPPSSPSASSSPPKPQPTRRLRFPRAVQASYLQPLRYRGGPTYNHPVCTLQLRSFSVRNVEFMADFAMRAAFYLKLRARGPVPLPKIVQRWTVLRSNFINKNSQENFERITLRRLIQIQDGHTEVVKVWLAYLRRYAFWGVGMKANIWEFEGLDVAGNMDKSYLDIEQELDEKLSSFGYKHNVADKRSVPNLLKNQGMNLPGRPMMELRGGIKRERQPHLTESIY</sequence>
<evidence type="ECO:0000259" key="8">
    <source>
        <dbReference type="SMART" id="SM01403"/>
    </source>
</evidence>
<dbReference type="SUPFAM" id="SSF54999">
    <property type="entry name" value="Ribosomal protein S10"/>
    <property type="match status" value="1"/>
</dbReference>
<evidence type="ECO:0000313" key="10">
    <source>
        <dbReference type="Proteomes" id="UP000606974"/>
    </source>
</evidence>
<dbReference type="GO" id="GO:0003735">
    <property type="term" value="F:structural constituent of ribosome"/>
    <property type="evidence" value="ECO:0007669"/>
    <property type="project" value="InterPro"/>
</dbReference>
<gene>
    <name evidence="9" type="ORF">GJ744_000458</name>
</gene>
<keyword evidence="3" id="KW-0687">Ribonucleoprotein</keyword>
<keyword evidence="10" id="KW-1185">Reference proteome</keyword>
<dbReference type="Proteomes" id="UP000606974">
    <property type="component" value="Unassembled WGS sequence"/>
</dbReference>
<name>A0A8H7ADJ3_9EURO</name>
<evidence type="ECO:0000256" key="7">
    <source>
        <dbReference type="SAM" id="MobiDB-lite"/>
    </source>
</evidence>
<protein>
    <recommendedName>
        <fullName evidence="4">Small ribosomal subunit protein uS10m</fullName>
    </recommendedName>
    <alternativeName>
        <fullName evidence="5">37S ribosomal protein S10, mitochondrial</fullName>
    </alternativeName>
    <alternativeName>
        <fullName evidence="6">Mitochondrial ribosomal small subunit protein 10</fullName>
    </alternativeName>
</protein>
<dbReference type="InterPro" id="IPR036838">
    <property type="entry name" value="Ribosomal_uS10_dom_sf"/>
</dbReference>
<feature type="domain" description="Small ribosomal subunit protein uS10" evidence="8">
    <location>
        <begin position="126"/>
        <end position="223"/>
    </location>
</feature>
<comment type="caution">
    <text evidence="9">The sequence shown here is derived from an EMBL/GenBank/DDBJ whole genome shotgun (WGS) entry which is preliminary data.</text>
</comment>
<dbReference type="GO" id="GO:0005840">
    <property type="term" value="C:ribosome"/>
    <property type="evidence" value="ECO:0007669"/>
    <property type="project" value="UniProtKB-KW"/>
</dbReference>
<dbReference type="SMART" id="SM01403">
    <property type="entry name" value="Ribosomal_S10"/>
    <property type="match status" value="1"/>
</dbReference>
<dbReference type="OrthoDB" id="366214at2759"/>
<evidence type="ECO:0000256" key="4">
    <source>
        <dbReference type="ARBA" id="ARBA00035261"/>
    </source>
</evidence>
<dbReference type="FunFam" id="3.30.70.600:FF:000003">
    <property type="entry name" value="30S ribosomal protein S10"/>
    <property type="match status" value="1"/>
</dbReference>
<comment type="similarity">
    <text evidence="1">Belongs to the universal ribosomal protein uS10 family.</text>
</comment>
<dbReference type="AlphaFoldDB" id="A0A8H7ADJ3"/>
<dbReference type="Gene3D" id="3.30.70.600">
    <property type="entry name" value="Ribosomal protein S10 domain"/>
    <property type="match status" value="1"/>
</dbReference>
<evidence type="ECO:0000313" key="9">
    <source>
        <dbReference type="EMBL" id="KAF7505787.1"/>
    </source>
</evidence>
<feature type="compositionally biased region" description="Low complexity" evidence="7">
    <location>
        <begin position="41"/>
        <end position="50"/>
    </location>
</feature>
<dbReference type="HAMAP" id="MF_00508">
    <property type="entry name" value="Ribosomal_uS10"/>
    <property type="match status" value="1"/>
</dbReference>
<dbReference type="InterPro" id="IPR027486">
    <property type="entry name" value="Ribosomal_uS10_dom"/>
</dbReference>
<dbReference type="GO" id="GO:1990904">
    <property type="term" value="C:ribonucleoprotein complex"/>
    <property type="evidence" value="ECO:0007669"/>
    <property type="project" value="UniProtKB-KW"/>
</dbReference>
<feature type="region of interest" description="Disordered" evidence="7">
    <location>
        <begin position="41"/>
        <end position="100"/>
    </location>
</feature>
<organism evidence="9 10">
    <name type="scientific">Endocarpon pusillum</name>
    <dbReference type="NCBI Taxonomy" id="364733"/>
    <lineage>
        <taxon>Eukaryota</taxon>
        <taxon>Fungi</taxon>
        <taxon>Dikarya</taxon>
        <taxon>Ascomycota</taxon>
        <taxon>Pezizomycotina</taxon>
        <taxon>Eurotiomycetes</taxon>
        <taxon>Chaetothyriomycetidae</taxon>
        <taxon>Verrucariales</taxon>
        <taxon>Verrucariaceae</taxon>
        <taxon>Endocarpon</taxon>
    </lineage>
</organism>
<dbReference type="EMBL" id="JAACFV010000101">
    <property type="protein sequence ID" value="KAF7505787.1"/>
    <property type="molecule type" value="Genomic_DNA"/>
</dbReference>
<evidence type="ECO:0000256" key="3">
    <source>
        <dbReference type="ARBA" id="ARBA00023274"/>
    </source>
</evidence>
<accession>A0A8H7ADJ3</accession>
<evidence type="ECO:0000256" key="1">
    <source>
        <dbReference type="ARBA" id="ARBA00007102"/>
    </source>
</evidence>
<evidence type="ECO:0000256" key="6">
    <source>
        <dbReference type="ARBA" id="ARBA00078476"/>
    </source>
</evidence>
<dbReference type="PANTHER" id="PTHR11700">
    <property type="entry name" value="30S RIBOSOMAL PROTEIN S10 FAMILY MEMBER"/>
    <property type="match status" value="1"/>
</dbReference>
<evidence type="ECO:0000256" key="2">
    <source>
        <dbReference type="ARBA" id="ARBA00022980"/>
    </source>
</evidence>
<dbReference type="Pfam" id="PF00338">
    <property type="entry name" value="Ribosomal_S10"/>
    <property type="match status" value="1"/>
</dbReference>
<dbReference type="InterPro" id="IPR001848">
    <property type="entry name" value="Ribosomal_uS10"/>
</dbReference>